<organism evidence="1">
    <name type="scientific">marine metagenome</name>
    <dbReference type="NCBI Taxonomy" id="408172"/>
    <lineage>
        <taxon>unclassified sequences</taxon>
        <taxon>metagenomes</taxon>
        <taxon>ecological metagenomes</taxon>
    </lineage>
</organism>
<evidence type="ECO:0000313" key="1">
    <source>
        <dbReference type="EMBL" id="SVE62731.1"/>
    </source>
</evidence>
<dbReference type="Gene3D" id="1.25.40.10">
    <property type="entry name" value="Tetratricopeptide repeat domain"/>
    <property type="match status" value="1"/>
</dbReference>
<dbReference type="InterPro" id="IPR019734">
    <property type="entry name" value="TPR_rpt"/>
</dbReference>
<reference evidence="1" key="1">
    <citation type="submission" date="2018-05" db="EMBL/GenBank/DDBJ databases">
        <authorList>
            <person name="Lanie J.A."/>
            <person name="Ng W.-L."/>
            <person name="Kazmierczak K.M."/>
            <person name="Andrzejewski T.M."/>
            <person name="Davidsen T.M."/>
            <person name="Wayne K.J."/>
            <person name="Tettelin H."/>
            <person name="Glass J.I."/>
            <person name="Rusch D."/>
            <person name="Podicherti R."/>
            <person name="Tsui H.-C.T."/>
            <person name="Winkler M.E."/>
        </authorList>
    </citation>
    <scope>NUCLEOTIDE SEQUENCE</scope>
</reference>
<sequence length="53" mass="6122">DPELFLHLGEIYHALKKDAKAREYLNKALAVKDVDPDIKAKIEAKFKLLDTER</sequence>
<dbReference type="PROSITE" id="PS50005">
    <property type="entry name" value="TPR"/>
    <property type="match status" value="1"/>
</dbReference>
<dbReference type="AlphaFoldDB" id="A0A383F174"/>
<dbReference type="InterPro" id="IPR011990">
    <property type="entry name" value="TPR-like_helical_dom_sf"/>
</dbReference>
<accession>A0A383F174</accession>
<protein>
    <submittedName>
        <fullName evidence="1">Uncharacterized protein</fullName>
    </submittedName>
</protein>
<gene>
    <name evidence="1" type="ORF">METZ01_LOCUS515585</name>
</gene>
<proteinExistence type="predicted"/>
<dbReference type="EMBL" id="UINC01230553">
    <property type="protein sequence ID" value="SVE62731.1"/>
    <property type="molecule type" value="Genomic_DNA"/>
</dbReference>
<name>A0A383F174_9ZZZZ</name>
<feature type="non-terminal residue" evidence="1">
    <location>
        <position position="1"/>
    </location>
</feature>